<dbReference type="Proteomes" id="UP000470446">
    <property type="component" value="Unassembled WGS sequence"/>
</dbReference>
<keyword evidence="2" id="KW-0808">Transferase</keyword>
<accession>A0A7K3PHG2</accession>
<dbReference type="GO" id="GO:0016301">
    <property type="term" value="F:kinase activity"/>
    <property type="evidence" value="ECO:0007669"/>
    <property type="project" value="UniProtKB-KW"/>
</dbReference>
<reference evidence="2 3" key="1">
    <citation type="submission" date="2020-01" db="EMBL/GenBank/DDBJ databases">
        <title>Insect and environment-associated Actinomycetes.</title>
        <authorList>
            <person name="Currrie C."/>
            <person name="Chevrette M."/>
            <person name="Carlson C."/>
            <person name="Stubbendieck R."/>
            <person name="Wendt-Pienkowski E."/>
        </authorList>
    </citation>
    <scope>NUCLEOTIDE SEQUENCE [LARGE SCALE GENOMIC DNA]</scope>
    <source>
        <strain evidence="2 3">SID14163</strain>
    </source>
</reference>
<dbReference type="EMBL" id="JAAGMA010000267">
    <property type="protein sequence ID" value="NEB09342.1"/>
    <property type="molecule type" value="Genomic_DNA"/>
</dbReference>
<evidence type="ECO:0000256" key="1">
    <source>
        <dbReference type="SAM" id="MobiDB-lite"/>
    </source>
</evidence>
<dbReference type="InterPro" id="IPR036890">
    <property type="entry name" value="HATPase_C_sf"/>
</dbReference>
<feature type="non-terminal residue" evidence="2">
    <location>
        <position position="1"/>
    </location>
</feature>
<sequence length="53" mass="5328">NPFGTPVSAPRPGGGHGLRGVADRARLLGGAAEAGPEGPVWRLSVRLPLKGTT</sequence>
<comment type="caution">
    <text evidence="2">The sequence shown here is derived from an EMBL/GenBank/DDBJ whole genome shotgun (WGS) entry which is preliminary data.</text>
</comment>
<evidence type="ECO:0000313" key="3">
    <source>
        <dbReference type="Proteomes" id="UP000470446"/>
    </source>
</evidence>
<organism evidence="2 3">
    <name type="scientific">Streptomyces coelicoflavus</name>
    <dbReference type="NCBI Taxonomy" id="285562"/>
    <lineage>
        <taxon>Bacteria</taxon>
        <taxon>Bacillati</taxon>
        <taxon>Actinomycetota</taxon>
        <taxon>Actinomycetes</taxon>
        <taxon>Kitasatosporales</taxon>
        <taxon>Streptomycetaceae</taxon>
        <taxon>Streptomyces</taxon>
    </lineage>
</organism>
<protein>
    <submittedName>
        <fullName evidence="2">Histidine kinase</fullName>
    </submittedName>
</protein>
<proteinExistence type="predicted"/>
<name>A0A7K3PHG2_9ACTN</name>
<dbReference type="AlphaFoldDB" id="A0A7K3PHG2"/>
<dbReference type="Gene3D" id="3.30.565.10">
    <property type="entry name" value="Histidine kinase-like ATPase, C-terminal domain"/>
    <property type="match status" value="1"/>
</dbReference>
<feature type="region of interest" description="Disordered" evidence="1">
    <location>
        <begin position="1"/>
        <end position="22"/>
    </location>
</feature>
<gene>
    <name evidence="2" type="ORF">G3I32_10750</name>
</gene>
<evidence type="ECO:0000313" key="2">
    <source>
        <dbReference type="EMBL" id="NEB09342.1"/>
    </source>
</evidence>
<keyword evidence="2" id="KW-0418">Kinase</keyword>